<protein>
    <submittedName>
        <fullName evidence="3">Salivary lipocalin</fullName>
    </submittedName>
</protein>
<keyword evidence="2" id="KW-1185">Reference proteome</keyword>
<proteinExistence type="predicted"/>
<accession>A0A1I7TGT9</accession>
<reference evidence="3" key="1">
    <citation type="submission" date="2016-11" db="UniProtKB">
        <authorList>
            <consortium name="WormBaseParasite"/>
        </authorList>
    </citation>
    <scope>IDENTIFICATION</scope>
</reference>
<dbReference type="Proteomes" id="UP000095282">
    <property type="component" value="Unplaced"/>
</dbReference>
<dbReference type="AlphaFoldDB" id="A0A1I7TGT9"/>
<evidence type="ECO:0000256" key="1">
    <source>
        <dbReference type="SAM" id="SignalP"/>
    </source>
</evidence>
<feature type="signal peptide" evidence="1">
    <location>
        <begin position="1"/>
        <end position="22"/>
    </location>
</feature>
<sequence>MFRGSLFLLLTLFVLGWTIGEARPSETSPSYEEELQNDAFENLMKIVDEQGRIADQKQKDKNLAYRDREYVEKTTTTS</sequence>
<evidence type="ECO:0000313" key="2">
    <source>
        <dbReference type="Proteomes" id="UP000095282"/>
    </source>
</evidence>
<feature type="chain" id="PRO_5009307506" evidence="1">
    <location>
        <begin position="23"/>
        <end position="78"/>
    </location>
</feature>
<evidence type="ECO:0000313" key="3">
    <source>
        <dbReference type="WBParaSite" id="Csp11.Scaffold608.g5795.t1"/>
    </source>
</evidence>
<keyword evidence="1" id="KW-0732">Signal</keyword>
<dbReference type="WBParaSite" id="Csp11.Scaffold608.g5795.t1">
    <property type="protein sequence ID" value="Csp11.Scaffold608.g5795.t1"/>
    <property type="gene ID" value="Csp11.Scaffold608.g5795"/>
</dbReference>
<name>A0A1I7TGT9_9PELO</name>
<organism evidence="2 3">
    <name type="scientific">Caenorhabditis tropicalis</name>
    <dbReference type="NCBI Taxonomy" id="1561998"/>
    <lineage>
        <taxon>Eukaryota</taxon>
        <taxon>Metazoa</taxon>
        <taxon>Ecdysozoa</taxon>
        <taxon>Nematoda</taxon>
        <taxon>Chromadorea</taxon>
        <taxon>Rhabditida</taxon>
        <taxon>Rhabditina</taxon>
        <taxon>Rhabditomorpha</taxon>
        <taxon>Rhabditoidea</taxon>
        <taxon>Rhabditidae</taxon>
        <taxon>Peloderinae</taxon>
        <taxon>Caenorhabditis</taxon>
    </lineage>
</organism>